<evidence type="ECO:0000256" key="2">
    <source>
        <dbReference type="ARBA" id="ARBA00023015"/>
    </source>
</evidence>
<accession>A0ABP3DWM1</accession>
<keyword evidence="3 6" id="KW-0238">DNA-binding</keyword>
<dbReference type="SMART" id="SM00028">
    <property type="entry name" value="TPR"/>
    <property type="match status" value="5"/>
</dbReference>
<dbReference type="Pfam" id="PF13424">
    <property type="entry name" value="TPR_12"/>
    <property type="match status" value="1"/>
</dbReference>
<dbReference type="SUPFAM" id="SSF52540">
    <property type="entry name" value="P-loop containing nucleoside triphosphate hydrolases"/>
    <property type="match status" value="1"/>
</dbReference>
<reference evidence="10" key="1">
    <citation type="journal article" date="2019" name="Int. J. Syst. Evol. Microbiol.">
        <title>The Global Catalogue of Microorganisms (GCM) 10K type strain sequencing project: providing services to taxonomists for standard genome sequencing and annotation.</title>
        <authorList>
            <consortium name="The Broad Institute Genomics Platform"/>
            <consortium name="The Broad Institute Genome Sequencing Center for Infectious Disease"/>
            <person name="Wu L."/>
            <person name="Ma J."/>
        </authorList>
    </citation>
    <scope>NUCLEOTIDE SEQUENCE [LARGE SCALE GENOMIC DNA]</scope>
    <source>
        <strain evidence="10">JCM 3380</strain>
    </source>
</reference>
<dbReference type="PRINTS" id="PR00364">
    <property type="entry name" value="DISEASERSIST"/>
</dbReference>
<dbReference type="InterPro" id="IPR016032">
    <property type="entry name" value="Sig_transdc_resp-reg_C-effctor"/>
</dbReference>
<dbReference type="SMART" id="SM01043">
    <property type="entry name" value="BTAD"/>
    <property type="match status" value="1"/>
</dbReference>
<dbReference type="PANTHER" id="PTHR35807">
    <property type="entry name" value="TRANSCRIPTIONAL REGULATOR REDD-RELATED"/>
    <property type="match status" value="1"/>
</dbReference>
<evidence type="ECO:0000256" key="3">
    <source>
        <dbReference type="ARBA" id="ARBA00023125"/>
    </source>
</evidence>
<dbReference type="Gene3D" id="3.40.50.300">
    <property type="entry name" value="P-loop containing nucleotide triphosphate hydrolases"/>
    <property type="match status" value="1"/>
</dbReference>
<dbReference type="Pfam" id="PF03704">
    <property type="entry name" value="BTAD"/>
    <property type="match status" value="1"/>
</dbReference>
<dbReference type="EMBL" id="BAAABU010000013">
    <property type="protein sequence ID" value="GAA0245284.1"/>
    <property type="molecule type" value="Genomic_DNA"/>
</dbReference>
<organism evidence="9 10">
    <name type="scientific">Saccharothrix mutabilis subsp. mutabilis</name>
    <dbReference type="NCBI Taxonomy" id="66855"/>
    <lineage>
        <taxon>Bacteria</taxon>
        <taxon>Bacillati</taxon>
        <taxon>Actinomycetota</taxon>
        <taxon>Actinomycetes</taxon>
        <taxon>Pseudonocardiales</taxon>
        <taxon>Pseudonocardiaceae</taxon>
        <taxon>Saccharothrix</taxon>
    </lineage>
</organism>
<dbReference type="InterPro" id="IPR005158">
    <property type="entry name" value="BTAD"/>
</dbReference>
<evidence type="ECO:0000256" key="7">
    <source>
        <dbReference type="SAM" id="MobiDB-lite"/>
    </source>
</evidence>
<keyword evidence="2" id="KW-0805">Transcription regulation</keyword>
<feature type="repeat" description="TPR" evidence="5">
    <location>
        <begin position="787"/>
        <end position="820"/>
    </location>
</feature>
<dbReference type="Proteomes" id="UP001500416">
    <property type="component" value="Unassembled WGS sequence"/>
</dbReference>
<feature type="domain" description="OmpR/PhoB-type" evidence="8">
    <location>
        <begin position="1"/>
        <end position="86"/>
    </location>
</feature>
<gene>
    <name evidence="9" type="ORF">GCM10010492_50810</name>
</gene>
<dbReference type="Pfam" id="PF00486">
    <property type="entry name" value="Trans_reg_C"/>
    <property type="match status" value="2"/>
</dbReference>
<evidence type="ECO:0000256" key="5">
    <source>
        <dbReference type="PROSITE-ProRule" id="PRU00339"/>
    </source>
</evidence>
<feature type="domain" description="OmpR/PhoB-type" evidence="8">
    <location>
        <begin position="225"/>
        <end position="326"/>
    </location>
</feature>
<evidence type="ECO:0000256" key="4">
    <source>
        <dbReference type="ARBA" id="ARBA00023163"/>
    </source>
</evidence>
<dbReference type="InterPro" id="IPR027417">
    <property type="entry name" value="P-loop_NTPase"/>
</dbReference>
<protein>
    <submittedName>
        <fullName evidence="9">BTAD domain-containing putative transcriptional regulator</fullName>
    </submittedName>
</protein>
<dbReference type="InterPro" id="IPR019734">
    <property type="entry name" value="TPR_rpt"/>
</dbReference>
<name>A0ABP3DWM1_9PSEU</name>
<evidence type="ECO:0000259" key="8">
    <source>
        <dbReference type="PROSITE" id="PS51755"/>
    </source>
</evidence>
<evidence type="ECO:0000313" key="9">
    <source>
        <dbReference type="EMBL" id="GAA0245284.1"/>
    </source>
</evidence>
<proteinExistence type="inferred from homology"/>
<evidence type="ECO:0000256" key="1">
    <source>
        <dbReference type="ARBA" id="ARBA00005820"/>
    </source>
</evidence>
<dbReference type="Gene3D" id="1.25.40.10">
    <property type="entry name" value="Tetratricopeptide repeat domain"/>
    <property type="match status" value="2"/>
</dbReference>
<dbReference type="Gene3D" id="1.10.10.10">
    <property type="entry name" value="Winged helix-like DNA-binding domain superfamily/Winged helix DNA-binding domain"/>
    <property type="match status" value="1"/>
</dbReference>
<feature type="DNA-binding region" description="OmpR/PhoB-type" evidence="6">
    <location>
        <begin position="225"/>
        <end position="326"/>
    </location>
</feature>
<dbReference type="SMART" id="SM00862">
    <property type="entry name" value="Trans_reg_C"/>
    <property type="match status" value="2"/>
</dbReference>
<dbReference type="PROSITE" id="PS51755">
    <property type="entry name" value="OMPR_PHOB"/>
    <property type="match status" value="2"/>
</dbReference>
<evidence type="ECO:0000313" key="10">
    <source>
        <dbReference type="Proteomes" id="UP001500416"/>
    </source>
</evidence>
<feature type="DNA-binding region" description="OmpR/PhoB-type" evidence="6">
    <location>
        <begin position="1"/>
        <end position="86"/>
    </location>
</feature>
<dbReference type="RefSeq" id="WP_343936383.1">
    <property type="nucleotide sequence ID" value="NZ_BAAABU010000013.1"/>
</dbReference>
<keyword evidence="10" id="KW-1185">Reference proteome</keyword>
<dbReference type="SUPFAM" id="SSF46894">
    <property type="entry name" value="C-terminal effector domain of the bipartite response regulators"/>
    <property type="match status" value="2"/>
</dbReference>
<dbReference type="InterPro" id="IPR051677">
    <property type="entry name" value="AfsR-DnrI-RedD_regulator"/>
</dbReference>
<dbReference type="SUPFAM" id="SSF48452">
    <property type="entry name" value="TPR-like"/>
    <property type="match status" value="3"/>
</dbReference>
<comment type="caution">
    <text evidence="9">The sequence shown here is derived from an EMBL/GenBank/DDBJ whole genome shotgun (WGS) entry which is preliminary data.</text>
</comment>
<dbReference type="CDD" id="cd15831">
    <property type="entry name" value="BTAD"/>
    <property type="match status" value="1"/>
</dbReference>
<dbReference type="PANTHER" id="PTHR35807:SF1">
    <property type="entry name" value="TRANSCRIPTIONAL REGULATOR REDD"/>
    <property type="match status" value="1"/>
</dbReference>
<dbReference type="InterPro" id="IPR036388">
    <property type="entry name" value="WH-like_DNA-bd_sf"/>
</dbReference>
<keyword evidence="4" id="KW-0804">Transcription</keyword>
<feature type="region of interest" description="Disordered" evidence="7">
    <location>
        <begin position="311"/>
        <end position="340"/>
    </location>
</feature>
<sequence length="994" mass="106332">MRYRLLGPVEVWRDGERVPVGGRKQRSLLAVLLLDAGRVVPPARLVRALWGERPPASARAQVHNHVSALRRNVDVRRVAEGYRLDVAGGALDLAEFDAAVTAARAAVAAGDDARAARLLGTCLGLWREPVLGGVTEELREMAVPGLVERRLAALCDRIDAELWLGRHGDLLGELRGLVDEHPLDDRFPSRLVLALHRAGRQADALAAYDEHRRRRRDELGLDPSPALRDLHRAVLAFDPALDLPAPPVAPAVRVTGGTRQRAVLAALEARAGAVVPVERLVAEVWGDDPPATARTMVQVYVSRLRRALSGSGTTITTEPGGYRLDAPPATSPGSAVPVPRQLPAKPRLFVGRTDELGTLTKIVERRADETMSVVVISGPGGIGKTWLAAQWAHQNLHRFPDGQLHVDLRGFDPVGEPVPPGVALRGFLDALGASAAPADPAALYRSLTADRRMVVVIDNARDTEQVLPLLPGGAGCTVLVTSRNRLPGLVAAHGAQPLAVDVLPESDARELLARAFGRERVSAEPDATARVVAHCAGLPLALSVGAARALTQPGLSLAVLAEELRVTGLDALDTDDLPANLRTVFLGSYRALPAEAAALFTLLGLAPGPDISLAAAACLGGQDAGRTAAHLRELEQRSLISRSAPDRHRMHDLLHLYAADLAAALPAATRDAAVRRLIACYLHTARAADLVLAPHRRPLDMPPLPPGCAVGSPADHDAALAWFDAEHANLLSAQRLSAREGLQREAWWFAWVLTTYHRLRGHLQEDLAAWRVGVAAADLVGAATDRAAAHKLLGQACARVGEHAEALDHLRLALELSEEVGDLAGRLRAHHALALAWSRQSDHAQALRHAETTLLLAREARDEGWEAAALNAVGWYSARLGRLDHAQRDCAAAVEMFRRIGDFQGEGSALDSLGFVATAQGDHGGAVSHYGAALAVFQRIGNTYQQANALDHLAEAHEALGDAAAARGAWRRALELYRAQHRVGDVERISRRLG</sequence>
<dbReference type="CDD" id="cd00383">
    <property type="entry name" value="trans_reg_C"/>
    <property type="match status" value="1"/>
</dbReference>
<comment type="similarity">
    <text evidence="1">Belongs to the AfsR/DnrI/RedD regulatory family.</text>
</comment>
<evidence type="ECO:0000256" key="6">
    <source>
        <dbReference type="PROSITE-ProRule" id="PRU01091"/>
    </source>
</evidence>
<keyword evidence="5" id="KW-0802">TPR repeat</keyword>
<dbReference type="InterPro" id="IPR011990">
    <property type="entry name" value="TPR-like_helical_dom_sf"/>
</dbReference>
<dbReference type="InterPro" id="IPR001867">
    <property type="entry name" value="OmpR/PhoB-type_DNA-bd"/>
</dbReference>
<dbReference type="PROSITE" id="PS50005">
    <property type="entry name" value="TPR"/>
    <property type="match status" value="1"/>
</dbReference>